<keyword evidence="3" id="KW-0479">Metal-binding</keyword>
<organism evidence="6 7">
    <name type="scientific">Algivirga pacifica</name>
    <dbReference type="NCBI Taxonomy" id="1162670"/>
    <lineage>
        <taxon>Bacteria</taxon>
        <taxon>Pseudomonadati</taxon>
        <taxon>Bacteroidota</taxon>
        <taxon>Cytophagia</taxon>
        <taxon>Cytophagales</taxon>
        <taxon>Flammeovirgaceae</taxon>
        <taxon>Algivirga</taxon>
    </lineage>
</organism>
<evidence type="ECO:0000256" key="2">
    <source>
        <dbReference type="ARBA" id="ARBA00007958"/>
    </source>
</evidence>
<dbReference type="NCBIfam" id="TIGR01458">
    <property type="entry name" value="HAD-SF-IIA-hyp3"/>
    <property type="match status" value="1"/>
</dbReference>
<gene>
    <name evidence="6" type="ORF">GCM10023331_11440</name>
</gene>
<evidence type="ECO:0000313" key="7">
    <source>
        <dbReference type="Proteomes" id="UP001500298"/>
    </source>
</evidence>
<dbReference type="SUPFAM" id="SSF56784">
    <property type="entry name" value="HAD-like"/>
    <property type="match status" value="1"/>
</dbReference>
<evidence type="ECO:0000256" key="5">
    <source>
        <dbReference type="ARBA" id="ARBA00039666"/>
    </source>
</evidence>
<dbReference type="NCBIfam" id="TIGR01460">
    <property type="entry name" value="HAD-SF-IIA"/>
    <property type="match status" value="1"/>
</dbReference>
<dbReference type="PANTHER" id="PTHR19288:SF46">
    <property type="entry name" value="HALOACID DEHALOGENASE-LIKE HYDROLASE DOMAIN-CONTAINING PROTEIN 2"/>
    <property type="match status" value="1"/>
</dbReference>
<dbReference type="RefSeq" id="WP_345369968.1">
    <property type="nucleotide sequence ID" value="NZ_BAABJX010000020.1"/>
</dbReference>
<dbReference type="Pfam" id="PF13242">
    <property type="entry name" value="Hydrolase_like"/>
    <property type="match status" value="1"/>
</dbReference>
<evidence type="ECO:0000256" key="1">
    <source>
        <dbReference type="ARBA" id="ARBA00001946"/>
    </source>
</evidence>
<dbReference type="GO" id="GO:0016787">
    <property type="term" value="F:hydrolase activity"/>
    <property type="evidence" value="ECO:0007669"/>
    <property type="project" value="UniProtKB-KW"/>
</dbReference>
<dbReference type="Pfam" id="PF13344">
    <property type="entry name" value="Hydrolase_6"/>
    <property type="match status" value="1"/>
</dbReference>
<accession>A0ABP9D5G0</accession>
<proteinExistence type="inferred from homology"/>
<protein>
    <recommendedName>
        <fullName evidence="5">Haloacid dehalogenase-like hydrolase domain-containing protein 2</fullName>
    </recommendedName>
</protein>
<name>A0ABP9D5G0_9BACT</name>
<dbReference type="InterPro" id="IPR006355">
    <property type="entry name" value="LHPP/HDHD2"/>
</dbReference>
<dbReference type="InterPro" id="IPR023214">
    <property type="entry name" value="HAD_sf"/>
</dbReference>
<dbReference type="Gene3D" id="3.40.50.1000">
    <property type="entry name" value="HAD superfamily/HAD-like"/>
    <property type="match status" value="2"/>
</dbReference>
<keyword evidence="6" id="KW-0378">Hydrolase</keyword>
<dbReference type="EMBL" id="BAABJX010000020">
    <property type="protein sequence ID" value="GAA4828171.1"/>
    <property type="molecule type" value="Genomic_DNA"/>
</dbReference>
<evidence type="ECO:0000313" key="6">
    <source>
        <dbReference type="EMBL" id="GAA4828171.1"/>
    </source>
</evidence>
<dbReference type="InterPro" id="IPR036412">
    <property type="entry name" value="HAD-like_sf"/>
</dbReference>
<comment type="cofactor">
    <cofactor evidence="1">
        <name>Mg(2+)</name>
        <dbReference type="ChEBI" id="CHEBI:18420"/>
    </cofactor>
</comment>
<comment type="caution">
    <text evidence="6">The sequence shown here is derived from an EMBL/GenBank/DDBJ whole genome shotgun (WGS) entry which is preliminary data.</text>
</comment>
<comment type="similarity">
    <text evidence="2">Belongs to the HAD-like hydrolase superfamily.</text>
</comment>
<sequence length="257" mass="28119">MKTLNDIKGILCDLDGVMYVSNKPIEGSIEAIKALREKGKEIRFLTNTSGRTVSFIQQRLHDMGLEVSTDHIINPPKAALEYMRQQDIKRFYPALPDSVSESFKQEFTYDEGNPEIVLMGDLGIEWNADLMNKLFGMVMNGAKILTLNKGKFWKTSKGIQMGIGAYVAGLEYTTGTEAVVLGKPSASFFELGVKSLGMPKDQIIMVGDDIEGDVGGAQEAGIRGVLVRTGKYQKAFADASVVQPDLVVDDLAALVNF</sequence>
<keyword evidence="7" id="KW-1185">Reference proteome</keyword>
<evidence type="ECO:0000256" key="3">
    <source>
        <dbReference type="ARBA" id="ARBA00022723"/>
    </source>
</evidence>
<keyword evidence="4" id="KW-0460">Magnesium</keyword>
<dbReference type="PANTHER" id="PTHR19288">
    <property type="entry name" value="4-NITROPHENYLPHOSPHATASE-RELATED"/>
    <property type="match status" value="1"/>
</dbReference>
<dbReference type="Proteomes" id="UP001500298">
    <property type="component" value="Unassembled WGS sequence"/>
</dbReference>
<dbReference type="InterPro" id="IPR006357">
    <property type="entry name" value="HAD-SF_hydro_IIA"/>
</dbReference>
<reference evidence="7" key="1">
    <citation type="journal article" date="2019" name="Int. J. Syst. Evol. Microbiol.">
        <title>The Global Catalogue of Microorganisms (GCM) 10K type strain sequencing project: providing services to taxonomists for standard genome sequencing and annotation.</title>
        <authorList>
            <consortium name="The Broad Institute Genomics Platform"/>
            <consortium name="The Broad Institute Genome Sequencing Center for Infectious Disease"/>
            <person name="Wu L."/>
            <person name="Ma J."/>
        </authorList>
    </citation>
    <scope>NUCLEOTIDE SEQUENCE [LARGE SCALE GENOMIC DNA]</scope>
    <source>
        <strain evidence="7">JCM 18326</strain>
    </source>
</reference>
<evidence type="ECO:0000256" key="4">
    <source>
        <dbReference type="ARBA" id="ARBA00022842"/>
    </source>
</evidence>